<evidence type="ECO:0000313" key="2">
    <source>
        <dbReference type="Proteomes" id="UP000754563"/>
    </source>
</evidence>
<dbReference type="InterPro" id="IPR027417">
    <property type="entry name" value="P-loop_NTPase"/>
</dbReference>
<organism evidence="1 2">
    <name type="scientific">Candidatus Dojkabacteria bacterium</name>
    <dbReference type="NCBI Taxonomy" id="2099670"/>
    <lineage>
        <taxon>Bacteria</taxon>
        <taxon>Candidatus Dojkabacteria</taxon>
    </lineage>
</organism>
<dbReference type="AlphaFoldDB" id="A0A955L957"/>
<dbReference type="Proteomes" id="UP000754563">
    <property type="component" value="Unassembled WGS sequence"/>
</dbReference>
<accession>A0A955L957</accession>
<dbReference type="Gene3D" id="3.40.50.300">
    <property type="entry name" value="P-loop containing nucleotide triphosphate hydrolases"/>
    <property type="match status" value="1"/>
</dbReference>
<evidence type="ECO:0000313" key="1">
    <source>
        <dbReference type="EMBL" id="MCA9386131.1"/>
    </source>
</evidence>
<dbReference type="EMBL" id="JAGQLH010000083">
    <property type="protein sequence ID" value="MCA9386131.1"/>
    <property type="molecule type" value="Genomic_DNA"/>
</dbReference>
<sequence length="253" mass="29620">MHYLNEVNINISGHVSSGTTITALILAYMLKKRFVYAGGTYKFIAKKLGYDPKSGGLLEYEKKYGEKWDVLWEHYIAWKLEHERNLLVNSKIAGFFTESKPWLFEAFITASPEVRSKRAGTDKRTENVVKRDHELQTRWKKLFNIDLLDLDEIRATHDYLCENDTLSIAQTAHEIFNVLRKALSLKEQFLFSDFEKVEKIALAKGKDFFYEKLEEKNQLIDYPEVFKDWVTHFEDELADTADEWQGVVKKYAA</sequence>
<comment type="caution">
    <text evidence="1">The sequence shown here is derived from an EMBL/GenBank/DDBJ whole genome shotgun (WGS) entry which is preliminary data.</text>
</comment>
<gene>
    <name evidence="1" type="ORF">KC717_05785</name>
</gene>
<proteinExistence type="predicted"/>
<dbReference type="SUPFAM" id="SSF52540">
    <property type="entry name" value="P-loop containing nucleoside triphosphate hydrolases"/>
    <property type="match status" value="1"/>
</dbReference>
<reference evidence="1" key="2">
    <citation type="journal article" date="2021" name="Microbiome">
        <title>Successional dynamics and alternative stable states in a saline activated sludge microbial community over 9 years.</title>
        <authorList>
            <person name="Wang Y."/>
            <person name="Ye J."/>
            <person name="Ju F."/>
            <person name="Liu L."/>
            <person name="Boyd J.A."/>
            <person name="Deng Y."/>
            <person name="Parks D.H."/>
            <person name="Jiang X."/>
            <person name="Yin X."/>
            <person name="Woodcroft B.J."/>
            <person name="Tyson G.W."/>
            <person name="Hugenholtz P."/>
            <person name="Polz M.F."/>
            <person name="Zhang T."/>
        </authorList>
    </citation>
    <scope>NUCLEOTIDE SEQUENCE</scope>
    <source>
        <strain evidence="1">HKST-UBA11</strain>
    </source>
</reference>
<reference evidence="1" key="1">
    <citation type="submission" date="2020-04" db="EMBL/GenBank/DDBJ databases">
        <authorList>
            <person name="Zhang T."/>
        </authorList>
    </citation>
    <scope>NUCLEOTIDE SEQUENCE</scope>
    <source>
        <strain evidence="1">HKST-UBA11</strain>
    </source>
</reference>
<protein>
    <submittedName>
        <fullName evidence="1">Uncharacterized protein</fullName>
    </submittedName>
</protein>
<name>A0A955L957_9BACT</name>